<evidence type="ECO:0000256" key="1">
    <source>
        <dbReference type="SAM" id="MobiDB-lite"/>
    </source>
</evidence>
<evidence type="ECO:0000313" key="3">
    <source>
        <dbReference type="Proteomes" id="UP000521943"/>
    </source>
</evidence>
<comment type="caution">
    <text evidence="2">The sequence shown here is derived from an EMBL/GenBank/DDBJ whole genome shotgun (WGS) entry which is preliminary data.</text>
</comment>
<dbReference type="Proteomes" id="UP000521943">
    <property type="component" value="Unassembled WGS sequence"/>
</dbReference>
<dbReference type="AlphaFoldDB" id="A0A8H6HZ01"/>
<keyword evidence="3" id="KW-1185">Reference proteome</keyword>
<name>A0A8H6HZ01_9AGAR</name>
<organism evidence="2 3">
    <name type="scientific">Ephemerocybe angulata</name>
    <dbReference type="NCBI Taxonomy" id="980116"/>
    <lineage>
        <taxon>Eukaryota</taxon>
        <taxon>Fungi</taxon>
        <taxon>Dikarya</taxon>
        <taxon>Basidiomycota</taxon>
        <taxon>Agaricomycotina</taxon>
        <taxon>Agaricomycetes</taxon>
        <taxon>Agaricomycetidae</taxon>
        <taxon>Agaricales</taxon>
        <taxon>Agaricineae</taxon>
        <taxon>Psathyrellaceae</taxon>
        <taxon>Ephemerocybe</taxon>
    </lineage>
</organism>
<dbReference type="EMBL" id="JACGCI010000032">
    <property type="protein sequence ID" value="KAF6754887.1"/>
    <property type="molecule type" value="Genomic_DNA"/>
</dbReference>
<protein>
    <submittedName>
        <fullName evidence="2">Uncharacterized protein</fullName>
    </submittedName>
</protein>
<feature type="region of interest" description="Disordered" evidence="1">
    <location>
        <begin position="63"/>
        <end position="82"/>
    </location>
</feature>
<gene>
    <name evidence="2" type="ORF">DFP72DRAFT_847873</name>
</gene>
<accession>A0A8H6HZ01</accession>
<evidence type="ECO:0000313" key="2">
    <source>
        <dbReference type="EMBL" id="KAF6754887.1"/>
    </source>
</evidence>
<sequence length="274" mass="30958">MVSERACSRAGLDVQKWKWNDGHRLRRLCGSRCEGGDGTPAVSVMDSPPMSKTQRIDFRRARGASNVSHAHTRHSLPARSSEVAADSDVGGLKHWVPCRWMLRDLDNRRKITTERFPARVAREGAVAYDYDEREGRSILKLSLCMLKYRLEIALRVHGEPSAGTGMQRPDGRRTESLGLLLDGKGYMYLLPGNGNLDQPWRRRNVSISRESASLCQRWTGSTAAKMAYGNGRWVEAKVHYLEARAATGMSLNGNRELRMYDKRETNRLARSKLN</sequence>
<proteinExistence type="predicted"/>
<reference evidence="2 3" key="1">
    <citation type="submission" date="2020-07" db="EMBL/GenBank/DDBJ databases">
        <title>Comparative genomics of pyrophilous fungi reveals a link between fire events and developmental genes.</title>
        <authorList>
            <consortium name="DOE Joint Genome Institute"/>
            <person name="Steindorff A.S."/>
            <person name="Carver A."/>
            <person name="Calhoun S."/>
            <person name="Stillman K."/>
            <person name="Liu H."/>
            <person name="Lipzen A."/>
            <person name="Pangilinan J."/>
            <person name="Labutti K."/>
            <person name="Bruns T.D."/>
            <person name="Grigoriev I.V."/>
        </authorList>
    </citation>
    <scope>NUCLEOTIDE SEQUENCE [LARGE SCALE GENOMIC DNA]</scope>
    <source>
        <strain evidence="2 3">CBS 144469</strain>
    </source>
</reference>